<organism evidence="1 2">
    <name type="scientific">Candidatus Carbonibacillus altaicus</name>
    <dbReference type="NCBI Taxonomy" id="2163959"/>
    <lineage>
        <taxon>Bacteria</taxon>
        <taxon>Bacillati</taxon>
        <taxon>Bacillota</taxon>
        <taxon>Bacilli</taxon>
        <taxon>Bacillales</taxon>
        <taxon>Candidatus Carbonibacillus</taxon>
    </lineage>
</organism>
<accession>A0A2R6XYU2</accession>
<comment type="caution">
    <text evidence="1">The sequence shown here is derived from an EMBL/GenBank/DDBJ whole genome shotgun (WGS) entry which is preliminary data.</text>
</comment>
<reference evidence="2" key="1">
    <citation type="journal article" date="2018" name="Sci. Rep.">
        <title>Lignite coal burning seam in the remote Altai Mountains harbors a hydrogen-driven thermophilic microbial community.</title>
        <authorList>
            <person name="Kadnikov V.V."/>
            <person name="Mardanov A.V."/>
            <person name="Ivasenko D.A."/>
            <person name="Antsiferov D.V."/>
            <person name="Beletsky A.V."/>
            <person name="Karnachuk O.V."/>
            <person name="Ravin N.V."/>
        </authorList>
    </citation>
    <scope>NUCLEOTIDE SEQUENCE [LARGE SCALE GENOMIC DNA]</scope>
</reference>
<dbReference type="EMBL" id="PEBX01000094">
    <property type="protein sequence ID" value="PTQ55591.1"/>
    <property type="molecule type" value="Genomic_DNA"/>
</dbReference>
<evidence type="ECO:0000313" key="1">
    <source>
        <dbReference type="EMBL" id="PTQ55591.1"/>
    </source>
</evidence>
<gene>
    <name evidence="1" type="ORF">BSOLF_1809</name>
</gene>
<protein>
    <submittedName>
        <fullName evidence="1">Uncharacterized protein</fullName>
    </submittedName>
</protein>
<evidence type="ECO:0000313" key="2">
    <source>
        <dbReference type="Proteomes" id="UP000244338"/>
    </source>
</evidence>
<dbReference type="Proteomes" id="UP000244338">
    <property type="component" value="Unassembled WGS sequence"/>
</dbReference>
<sequence length="37" mass="4285">MHVAGNRVLNECPVDASFDDRVWWTCGLILSYILFSR</sequence>
<dbReference type="AlphaFoldDB" id="A0A2R6XYU2"/>
<name>A0A2R6XYU2_9BACL</name>
<proteinExistence type="predicted"/>